<evidence type="ECO:0000313" key="4">
    <source>
        <dbReference type="Proteomes" id="UP000008561"/>
    </source>
</evidence>
<dbReference type="Pfam" id="PF13174">
    <property type="entry name" value="TPR_6"/>
    <property type="match status" value="1"/>
</dbReference>
<evidence type="ECO:0000256" key="2">
    <source>
        <dbReference type="SAM" id="Phobius"/>
    </source>
</evidence>
<dbReference type="EMBL" id="CP000859">
    <property type="protein sequence ID" value="ABW68658.1"/>
    <property type="molecule type" value="Genomic_DNA"/>
</dbReference>
<feature type="repeat" description="TPR" evidence="1">
    <location>
        <begin position="177"/>
        <end position="210"/>
    </location>
</feature>
<dbReference type="SUPFAM" id="SSF48452">
    <property type="entry name" value="TPR-like"/>
    <property type="match status" value="1"/>
</dbReference>
<dbReference type="HOGENOM" id="CLU_1243677_0_0_7"/>
<dbReference type="eggNOG" id="COG1729">
    <property type="taxonomic scope" value="Bacteria"/>
</dbReference>
<reference evidence="3 4" key="1">
    <citation type="submission" date="2007-10" db="EMBL/GenBank/DDBJ databases">
        <title>Complete sequence of Desulfococcus oleovorans Hxd3.</title>
        <authorList>
            <consortium name="US DOE Joint Genome Institute"/>
            <person name="Copeland A."/>
            <person name="Lucas S."/>
            <person name="Lapidus A."/>
            <person name="Barry K."/>
            <person name="Glavina del Rio T."/>
            <person name="Dalin E."/>
            <person name="Tice H."/>
            <person name="Pitluck S."/>
            <person name="Kiss H."/>
            <person name="Brettin T."/>
            <person name="Bruce D."/>
            <person name="Detter J.C."/>
            <person name="Han C."/>
            <person name="Schmutz J."/>
            <person name="Larimer F."/>
            <person name="Land M."/>
            <person name="Hauser L."/>
            <person name="Kyrpides N."/>
            <person name="Kim E."/>
            <person name="Wawrik B."/>
            <person name="Richardson P."/>
        </authorList>
    </citation>
    <scope>NUCLEOTIDE SEQUENCE [LARGE SCALE GENOMIC DNA]</scope>
    <source>
        <strain evidence="4">DSM 6200 / JCM 39069 / Hxd3</strain>
    </source>
</reference>
<evidence type="ECO:0000313" key="3">
    <source>
        <dbReference type="EMBL" id="ABW68658.1"/>
    </source>
</evidence>
<evidence type="ECO:0000256" key="1">
    <source>
        <dbReference type="PROSITE-ProRule" id="PRU00339"/>
    </source>
</evidence>
<dbReference type="OrthoDB" id="5418121at2"/>
<organism evidence="3 4">
    <name type="scientific">Desulfosudis oleivorans (strain DSM 6200 / JCM 39069 / Hxd3)</name>
    <name type="common">Desulfococcus oleovorans</name>
    <dbReference type="NCBI Taxonomy" id="96561"/>
    <lineage>
        <taxon>Bacteria</taxon>
        <taxon>Pseudomonadati</taxon>
        <taxon>Thermodesulfobacteriota</taxon>
        <taxon>Desulfobacteria</taxon>
        <taxon>Desulfobacterales</taxon>
        <taxon>Desulfosudaceae</taxon>
        <taxon>Desulfosudis</taxon>
    </lineage>
</organism>
<proteinExistence type="predicted"/>
<dbReference type="InterPro" id="IPR011990">
    <property type="entry name" value="TPR-like_helical_dom_sf"/>
</dbReference>
<protein>
    <submittedName>
        <fullName evidence="3">Tetratricopeptide TPR_2 repeat protein</fullName>
    </submittedName>
</protein>
<keyword evidence="4" id="KW-1185">Reference proteome</keyword>
<dbReference type="STRING" id="96561.Dole_2855"/>
<keyword evidence="2" id="KW-1133">Transmembrane helix</keyword>
<feature type="transmembrane region" description="Helical" evidence="2">
    <location>
        <begin position="39"/>
        <end position="61"/>
    </location>
</feature>
<dbReference type="RefSeq" id="WP_012176269.1">
    <property type="nucleotide sequence ID" value="NC_009943.1"/>
</dbReference>
<name>A8ZYD3_DESOH</name>
<dbReference type="KEGG" id="dol:Dole_2855"/>
<dbReference type="AlphaFoldDB" id="A8ZYD3"/>
<dbReference type="InterPro" id="IPR019734">
    <property type="entry name" value="TPR_rpt"/>
</dbReference>
<keyword evidence="2" id="KW-0812">Transmembrane</keyword>
<sequence>MAKISRISLERKRELEEPDKFMVFVARAMQLAQTYRKQITAIIGLVIAVAVVTGGVFYLGARAEVKASDMLASATARADAAGAGSTDEYRAVYETYPRTVAGQIAGLRYAEQLYRSGEAAAAVDVYTKLVKSVAGKPTLHHLALNGLGYAHEAAGDLKAAADCFETIAATPVSAHKETALFNLARLYEQVGETEKSQKAFAQIVSEYPDSMYADIAREKSAS</sequence>
<accession>A8ZYD3</accession>
<gene>
    <name evidence="3" type="ordered locus">Dole_2855</name>
</gene>
<keyword evidence="2" id="KW-0472">Membrane</keyword>
<dbReference type="Gene3D" id="1.25.40.10">
    <property type="entry name" value="Tetratricopeptide repeat domain"/>
    <property type="match status" value="1"/>
</dbReference>
<dbReference type="PROSITE" id="PS50005">
    <property type="entry name" value="TPR"/>
    <property type="match status" value="1"/>
</dbReference>
<keyword evidence="1" id="KW-0802">TPR repeat</keyword>
<dbReference type="Proteomes" id="UP000008561">
    <property type="component" value="Chromosome"/>
</dbReference>